<sequence>MSRIEELAQRIGSTVGKVNDAALASSVSAQETRQAGSSAAALGAGSTTESLTEVKSRLDELTDLLLDASQRAQDIRTLTENLAGEP</sequence>
<keyword evidence="3" id="KW-1185">Reference proteome</keyword>
<evidence type="ECO:0000313" key="2">
    <source>
        <dbReference type="EMBL" id="MCD5309547.1"/>
    </source>
</evidence>
<dbReference type="EMBL" id="JAJOMB010000001">
    <property type="protein sequence ID" value="MCD5309547.1"/>
    <property type="molecule type" value="Genomic_DNA"/>
</dbReference>
<name>A0A9X1N716_9ACTN</name>
<feature type="region of interest" description="Disordered" evidence="1">
    <location>
        <begin position="27"/>
        <end position="50"/>
    </location>
</feature>
<organism evidence="2 3">
    <name type="scientific">Kineosporia babensis</name>
    <dbReference type="NCBI Taxonomy" id="499548"/>
    <lineage>
        <taxon>Bacteria</taxon>
        <taxon>Bacillati</taxon>
        <taxon>Actinomycetota</taxon>
        <taxon>Actinomycetes</taxon>
        <taxon>Kineosporiales</taxon>
        <taxon>Kineosporiaceae</taxon>
        <taxon>Kineosporia</taxon>
    </lineage>
</organism>
<proteinExistence type="predicted"/>
<accession>A0A9X1N716</accession>
<dbReference type="AlphaFoldDB" id="A0A9X1N716"/>
<dbReference type="Proteomes" id="UP001138997">
    <property type="component" value="Unassembled WGS sequence"/>
</dbReference>
<comment type="caution">
    <text evidence="2">The sequence shown here is derived from an EMBL/GenBank/DDBJ whole genome shotgun (WGS) entry which is preliminary data.</text>
</comment>
<reference evidence="2" key="1">
    <citation type="submission" date="2021-11" db="EMBL/GenBank/DDBJ databases">
        <title>Streptomyces corallinus and Kineosporia corallina sp. nov., two new coral-derived marine actinobacteria.</title>
        <authorList>
            <person name="Buangrab K."/>
            <person name="Sutthacheep M."/>
            <person name="Yeemin T."/>
            <person name="Harunari E."/>
            <person name="Igarashi Y."/>
            <person name="Sripreechasak P."/>
            <person name="Kanchanasin P."/>
            <person name="Tanasupawat S."/>
            <person name="Phongsopitanun W."/>
        </authorList>
    </citation>
    <scope>NUCLEOTIDE SEQUENCE</scope>
    <source>
        <strain evidence="2">JCM 31032</strain>
    </source>
</reference>
<evidence type="ECO:0000256" key="1">
    <source>
        <dbReference type="SAM" id="MobiDB-lite"/>
    </source>
</evidence>
<feature type="compositionally biased region" description="Low complexity" evidence="1">
    <location>
        <begin position="35"/>
        <end position="46"/>
    </location>
</feature>
<gene>
    <name evidence="2" type="ORF">LR394_01440</name>
</gene>
<dbReference type="RefSeq" id="WP_231438471.1">
    <property type="nucleotide sequence ID" value="NZ_JAJOMB010000001.1"/>
</dbReference>
<evidence type="ECO:0000313" key="3">
    <source>
        <dbReference type="Proteomes" id="UP001138997"/>
    </source>
</evidence>
<protein>
    <submittedName>
        <fullName evidence="2">Uncharacterized protein</fullName>
    </submittedName>
</protein>